<dbReference type="STRING" id="526218.Sterm_3299"/>
<dbReference type="PROSITE" id="PS50977">
    <property type="entry name" value="HTH_TETR_2"/>
    <property type="match status" value="1"/>
</dbReference>
<protein>
    <submittedName>
        <fullName evidence="4">Transcriptional regulator, TetR family</fullName>
    </submittedName>
</protein>
<proteinExistence type="predicted"/>
<dbReference type="PANTHER" id="PTHR43479:SF11">
    <property type="entry name" value="ACREF_ENVCD OPERON REPRESSOR-RELATED"/>
    <property type="match status" value="1"/>
</dbReference>
<dbReference type="EMBL" id="CP001739">
    <property type="protein sequence ID" value="ACZ10139.1"/>
    <property type="molecule type" value="Genomic_DNA"/>
</dbReference>
<evidence type="ECO:0000256" key="1">
    <source>
        <dbReference type="ARBA" id="ARBA00023125"/>
    </source>
</evidence>
<dbReference type="GO" id="GO:0003677">
    <property type="term" value="F:DNA binding"/>
    <property type="evidence" value="ECO:0007669"/>
    <property type="project" value="UniProtKB-UniRule"/>
</dbReference>
<dbReference type="PROSITE" id="PS01081">
    <property type="entry name" value="HTH_TETR_1"/>
    <property type="match status" value="1"/>
</dbReference>
<evidence type="ECO:0000313" key="4">
    <source>
        <dbReference type="EMBL" id="ACZ10139.1"/>
    </source>
</evidence>
<dbReference type="Proteomes" id="UP000000845">
    <property type="component" value="Chromosome"/>
</dbReference>
<dbReference type="eggNOG" id="COG1309">
    <property type="taxonomic scope" value="Bacteria"/>
</dbReference>
<keyword evidence="1 2" id="KW-0238">DNA-binding</keyword>
<dbReference type="KEGG" id="str:Sterm_3299"/>
<reference evidence="5" key="1">
    <citation type="submission" date="2009-09" db="EMBL/GenBank/DDBJ databases">
        <title>The complete chromosome of Sebaldella termitidis ATCC 33386.</title>
        <authorList>
            <consortium name="US DOE Joint Genome Institute (JGI-PGF)"/>
            <person name="Lucas S."/>
            <person name="Copeland A."/>
            <person name="Lapidus A."/>
            <person name="Glavina del Rio T."/>
            <person name="Dalin E."/>
            <person name="Tice H."/>
            <person name="Bruce D."/>
            <person name="Goodwin L."/>
            <person name="Pitluck S."/>
            <person name="Kyrpides N."/>
            <person name="Mavromatis K."/>
            <person name="Ivanova N."/>
            <person name="Mikhailova N."/>
            <person name="Sims D."/>
            <person name="Meincke L."/>
            <person name="Brettin T."/>
            <person name="Detter J.C."/>
            <person name="Han C."/>
            <person name="Larimer F."/>
            <person name="Land M."/>
            <person name="Hauser L."/>
            <person name="Markowitz V."/>
            <person name="Cheng J.F."/>
            <person name="Hugenholtz P."/>
            <person name="Woyke T."/>
            <person name="Wu D."/>
            <person name="Eisen J.A."/>
        </authorList>
    </citation>
    <scope>NUCLEOTIDE SEQUENCE [LARGE SCALE GENOMIC DNA]</scope>
    <source>
        <strain evidence="5">ATCC 33386 / NCTC 11300</strain>
    </source>
</reference>
<dbReference type="InterPro" id="IPR023772">
    <property type="entry name" value="DNA-bd_HTH_TetR-type_CS"/>
</dbReference>
<dbReference type="Gene3D" id="1.10.357.10">
    <property type="entry name" value="Tetracycline Repressor, domain 2"/>
    <property type="match status" value="1"/>
</dbReference>
<organism evidence="4 5">
    <name type="scientific">Sebaldella termitidis (strain ATCC 33386 / NCTC 11300)</name>
    <dbReference type="NCBI Taxonomy" id="526218"/>
    <lineage>
        <taxon>Bacteria</taxon>
        <taxon>Fusobacteriati</taxon>
        <taxon>Fusobacteriota</taxon>
        <taxon>Fusobacteriia</taxon>
        <taxon>Fusobacteriales</taxon>
        <taxon>Leptotrichiaceae</taxon>
        <taxon>Sebaldella</taxon>
    </lineage>
</organism>
<dbReference type="Pfam" id="PF00440">
    <property type="entry name" value="TetR_N"/>
    <property type="match status" value="1"/>
</dbReference>
<dbReference type="PRINTS" id="PR00455">
    <property type="entry name" value="HTHTETR"/>
</dbReference>
<dbReference type="SUPFAM" id="SSF46689">
    <property type="entry name" value="Homeodomain-like"/>
    <property type="match status" value="1"/>
</dbReference>
<reference evidence="4 5" key="2">
    <citation type="journal article" date="2010" name="Stand. Genomic Sci.">
        <title>Complete genome sequence of Sebaldella termitidis type strain (NCTC 11300).</title>
        <authorList>
            <person name="Harmon-Smith M."/>
            <person name="Celia L."/>
            <person name="Chertkov O."/>
            <person name="Lapidus A."/>
            <person name="Copeland A."/>
            <person name="Glavina Del Rio T."/>
            <person name="Nolan M."/>
            <person name="Lucas S."/>
            <person name="Tice H."/>
            <person name="Cheng J.F."/>
            <person name="Han C."/>
            <person name="Detter J.C."/>
            <person name="Bruce D."/>
            <person name="Goodwin L."/>
            <person name="Pitluck S."/>
            <person name="Pati A."/>
            <person name="Liolios K."/>
            <person name="Ivanova N."/>
            <person name="Mavromatis K."/>
            <person name="Mikhailova N."/>
            <person name="Chen A."/>
            <person name="Palaniappan K."/>
            <person name="Land M."/>
            <person name="Hauser L."/>
            <person name="Chang Y.J."/>
            <person name="Jeffries C.D."/>
            <person name="Brettin T."/>
            <person name="Goker M."/>
            <person name="Beck B."/>
            <person name="Bristow J."/>
            <person name="Eisen J.A."/>
            <person name="Markowitz V."/>
            <person name="Hugenholtz P."/>
            <person name="Kyrpides N.C."/>
            <person name="Klenk H.P."/>
            <person name="Chen F."/>
        </authorList>
    </citation>
    <scope>NUCLEOTIDE SEQUENCE [LARGE SCALE GENOMIC DNA]</scope>
    <source>
        <strain evidence="5">ATCC 33386 / NCTC 11300</strain>
    </source>
</reference>
<feature type="domain" description="HTH tetR-type" evidence="3">
    <location>
        <begin position="3"/>
        <end position="63"/>
    </location>
</feature>
<name>D1APV5_SEBTE</name>
<evidence type="ECO:0000259" key="3">
    <source>
        <dbReference type="PROSITE" id="PS50977"/>
    </source>
</evidence>
<dbReference type="PANTHER" id="PTHR43479">
    <property type="entry name" value="ACREF/ENVCD OPERON REPRESSOR-RELATED"/>
    <property type="match status" value="1"/>
</dbReference>
<dbReference type="RefSeq" id="WP_012862721.1">
    <property type="nucleotide sequence ID" value="NC_013517.1"/>
</dbReference>
<dbReference type="InterPro" id="IPR009057">
    <property type="entry name" value="Homeodomain-like_sf"/>
</dbReference>
<dbReference type="InterPro" id="IPR050624">
    <property type="entry name" value="HTH-type_Tx_Regulator"/>
</dbReference>
<gene>
    <name evidence="4" type="ordered locus">Sterm_3299</name>
</gene>
<feature type="DNA-binding region" description="H-T-H motif" evidence="2">
    <location>
        <begin position="26"/>
        <end position="45"/>
    </location>
</feature>
<dbReference type="HOGENOM" id="CLU_069356_12_2_0"/>
<dbReference type="InterPro" id="IPR001647">
    <property type="entry name" value="HTH_TetR"/>
</dbReference>
<evidence type="ECO:0000256" key="2">
    <source>
        <dbReference type="PROSITE-ProRule" id="PRU00335"/>
    </source>
</evidence>
<keyword evidence="5" id="KW-1185">Reference proteome</keyword>
<evidence type="ECO:0000313" key="5">
    <source>
        <dbReference type="Proteomes" id="UP000000845"/>
    </source>
</evidence>
<dbReference type="AlphaFoldDB" id="D1APV5"/>
<sequence>MKEDKKKKILEKAIELFGEAGYLKTTVEEITNSLSISKGSFYTYFDSKESLLLGILNYLFEQHCIILDKTAEETKDLDAESTLRLYLKTSIEKTMVNKNVTALIQQVIFNDFFKVDEIKRKLPSFKEVDVKFVRENIFEKLGENQRYFNKTLVIEYTISSIHTFIMINLKEREAEFIEQNKEGIIEDLTTLILHGIQKEEI</sequence>
<accession>D1APV5</accession>